<dbReference type="AlphaFoldDB" id="A0A834TFK9"/>
<evidence type="ECO:0000313" key="4">
    <source>
        <dbReference type="Proteomes" id="UP000634136"/>
    </source>
</evidence>
<feature type="coiled-coil region" evidence="1">
    <location>
        <begin position="23"/>
        <end position="57"/>
    </location>
</feature>
<feature type="region of interest" description="Disordered" evidence="2">
    <location>
        <begin position="261"/>
        <end position="371"/>
    </location>
</feature>
<feature type="compositionally biased region" description="Basic and acidic residues" evidence="2">
    <location>
        <begin position="263"/>
        <end position="277"/>
    </location>
</feature>
<gene>
    <name evidence="3" type="ORF">G2W53_025702</name>
</gene>
<keyword evidence="1" id="KW-0175">Coiled coil</keyword>
<feature type="compositionally biased region" description="Acidic residues" evidence="2">
    <location>
        <begin position="75"/>
        <end position="86"/>
    </location>
</feature>
<evidence type="ECO:0000313" key="3">
    <source>
        <dbReference type="EMBL" id="KAF7820247.1"/>
    </source>
</evidence>
<reference evidence="3" key="1">
    <citation type="submission" date="2020-09" db="EMBL/GenBank/DDBJ databases">
        <title>Genome-Enabled Discovery of Anthraquinone Biosynthesis in Senna tora.</title>
        <authorList>
            <person name="Kang S.-H."/>
            <person name="Pandey R.P."/>
            <person name="Lee C.-M."/>
            <person name="Sim J.-S."/>
            <person name="Jeong J.-T."/>
            <person name="Choi B.-S."/>
            <person name="Jung M."/>
            <person name="Ginzburg D."/>
            <person name="Zhao K."/>
            <person name="Won S.Y."/>
            <person name="Oh T.-J."/>
            <person name="Yu Y."/>
            <person name="Kim N.-H."/>
            <person name="Lee O.R."/>
            <person name="Lee T.-H."/>
            <person name="Bashyal P."/>
            <person name="Kim T.-S."/>
            <person name="Lee W.-H."/>
            <person name="Kawkins C."/>
            <person name="Kim C.-K."/>
            <person name="Kim J.S."/>
            <person name="Ahn B.O."/>
            <person name="Rhee S.Y."/>
            <person name="Sohng J.K."/>
        </authorList>
    </citation>
    <scope>NUCLEOTIDE SEQUENCE</scope>
    <source>
        <tissue evidence="3">Leaf</tissue>
    </source>
</reference>
<proteinExistence type="predicted"/>
<sequence>MEESNAMTIEFLRARLLSERSVSRSARQRADELAKKVMELEEQLKLVSLQRKMAEKATADVLAILENQGITDFSEEFDLGSDEEMPYESGVGNDSTKGDERSMSSKGRRRDSNELSGSEIDSSPVTSRSLSWKGRVNSPGSFEKYKNYNVRRRSSFSSISSPKHRLGRSCRQIKCRETKSVVEEPRNETVNGQENDVVCSSEGFSNCSDGGSDILRIESIIQEKGKSELKLANDNHNVDEYGKDRDMEKALEHQAQLIGQYEAMEKAQREWEEKFRENNNSTPDSCDPGNFSDITDEREESKAQTPSSARAVTLDAREAKSEARDVCISENLFKAEPIDNLPKTHDDTGGYHHKKRETHSSSDLPTQENSNSVLKVNNIHESSETYHNQPSDRHHQGPHGNGSIDSGTPNSVSTDVYGGLAQKDGSSSSRNKNDLYALVPHKPQELSSVLDSLKQAKLSLQQELNRLPLVERGYMGKTVKPLASTSKSEDRLDIPIGCSGLFRLPTDFCDEPLARSNLLDSASHLSSNFYLDKEISRTSADQFGNSHYFGTGSNFSLDDRSHSTRYLEGGSRFVDTKKPPFDPFYAGLPSSSNSMHPSYPIYPSYQNLTPQMTFSDGHLSPYPSRPAVVPPADNFSFYDDHTRCLNFSHYIERLDISGSKILWIDLVGMHKRFDKARLKIPYASESSNPKNFNSMEGAQEARRSHKTRGSILFIEPKVFDESPMTTKPTFGKSYMLKNDFGTCEIAVMGFNEVIF</sequence>
<feature type="compositionally biased region" description="Polar residues" evidence="2">
    <location>
        <begin position="403"/>
        <end position="414"/>
    </location>
</feature>
<feature type="compositionally biased region" description="Polar residues" evidence="2">
    <location>
        <begin position="361"/>
        <end position="371"/>
    </location>
</feature>
<organism evidence="3 4">
    <name type="scientific">Senna tora</name>
    <dbReference type="NCBI Taxonomy" id="362788"/>
    <lineage>
        <taxon>Eukaryota</taxon>
        <taxon>Viridiplantae</taxon>
        <taxon>Streptophyta</taxon>
        <taxon>Embryophyta</taxon>
        <taxon>Tracheophyta</taxon>
        <taxon>Spermatophyta</taxon>
        <taxon>Magnoliopsida</taxon>
        <taxon>eudicotyledons</taxon>
        <taxon>Gunneridae</taxon>
        <taxon>Pentapetalae</taxon>
        <taxon>rosids</taxon>
        <taxon>fabids</taxon>
        <taxon>Fabales</taxon>
        <taxon>Fabaceae</taxon>
        <taxon>Caesalpinioideae</taxon>
        <taxon>Cassia clade</taxon>
        <taxon>Senna</taxon>
    </lineage>
</organism>
<feature type="region of interest" description="Disordered" evidence="2">
    <location>
        <begin position="383"/>
        <end position="433"/>
    </location>
</feature>
<feature type="compositionally biased region" description="Polar residues" evidence="2">
    <location>
        <begin position="114"/>
        <end position="130"/>
    </location>
</feature>
<dbReference type="Proteomes" id="UP000634136">
    <property type="component" value="Unassembled WGS sequence"/>
</dbReference>
<dbReference type="PANTHER" id="PTHR33701">
    <property type="entry name" value="TRANSMEMBRANE PROTEIN"/>
    <property type="match status" value="1"/>
</dbReference>
<dbReference type="EMBL" id="JAAIUW010000008">
    <property type="protein sequence ID" value="KAF7820247.1"/>
    <property type="molecule type" value="Genomic_DNA"/>
</dbReference>
<dbReference type="PANTHER" id="PTHR33701:SF3">
    <property type="entry name" value="TRANSCRIPTIONAL REGULATOR ATRX"/>
    <property type="match status" value="1"/>
</dbReference>
<feature type="region of interest" description="Disordered" evidence="2">
    <location>
        <begin position="75"/>
        <end position="143"/>
    </location>
</feature>
<feature type="compositionally biased region" description="Basic and acidic residues" evidence="2">
    <location>
        <begin position="315"/>
        <end position="327"/>
    </location>
</feature>
<evidence type="ECO:0000256" key="1">
    <source>
        <dbReference type="SAM" id="Coils"/>
    </source>
</evidence>
<evidence type="ECO:0000256" key="2">
    <source>
        <dbReference type="SAM" id="MobiDB-lite"/>
    </source>
</evidence>
<dbReference type="OrthoDB" id="1939754at2759"/>
<name>A0A834TFK9_9FABA</name>
<protein>
    <submittedName>
        <fullName evidence="3">Myosin heavy chain, striated muscle</fullName>
    </submittedName>
</protein>
<comment type="caution">
    <text evidence="3">The sequence shown here is derived from an EMBL/GenBank/DDBJ whole genome shotgun (WGS) entry which is preliminary data.</text>
</comment>
<accession>A0A834TFK9</accession>
<keyword evidence="4" id="KW-1185">Reference proteome</keyword>